<reference evidence="3" key="1">
    <citation type="journal article" date="2005" name="Nature">
        <title>The map-based sequence of the rice genome.</title>
        <authorList>
            <consortium name="International rice genome sequencing project (IRGSP)"/>
            <person name="Matsumoto T."/>
            <person name="Wu J."/>
            <person name="Kanamori H."/>
            <person name="Katayose Y."/>
            <person name="Fujisawa M."/>
            <person name="Namiki N."/>
            <person name="Mizuno H."/>
            <person name="Yamamoto K."/>
            <person name="Antonio B.A."/>
            <person name="Baba T."/>
            <person name="Sakata K."/>
            <person name="Nagamura Y."/>
            <person name="Aoki H."/>
            <person name="Arikawa K."/>
            <person name="Arita K."/>
            <person name="Bito T."/>
            <person name="Chiden Y."/>
            <person name="Fujitsuka N."/>
            <person name="Fukunaka R."/>
            <person name="Hamada M."/>
            <person name="Harada C."/>
            <person name="Hayashi A."/>
            <person name="Hijishita S."/>
            <person name="Honda M."/>
            <person name="Hosokawa S."/>
            <person name="Ichikawa Y."/>
            <person name="Idonuma A."/>
            <person name="Iijima M."/>
            <person name="Ikeda M."/>
            <person name="Ikeno M."/>
            <person name="Ito K."/>
            <person name="Ito S."/>
            <person name="Ito T."/>
            <person name="Ito Y."/>
            <person name="Ito Y."/>
            <person name="Iwabuchi A."/>
            <person name="Kamiya K."/>
            <person name="Karasawa W."/>
            <person name="Kurita K."/>
            <person name="Katagiri S."/>
            <person name="Kikuta A."/>
            <person name="Kobayashi H."/>
            <person name="Kobayashi N."/>
            <person name="Machita K."/>
            <person name="Maehara T."/>
            <person name="Masukawa M."/>
            <person name="Mizubayashi T."/>
            <person name="Mukai Y."/>
            <person name="Nagasaki H."/>
            <person name="Nagata Y."/>
            <person name="Naito S."/>
            <person name="Nakashima M."/>
            <person name="Nakama Y."/>
            <person name="Nakamichi Y."/>
            <person name="Nakamura M."/>
            <person name="Meguro A."/>
            <person name="Negishi M."/>
            <person name="Ohta I."/>
            <person name="Ohta T."/>
            <person name="Okamoto M."/>
            <person name="Ono N."/>
            <person name="Saji S."/>
            <person name="Sakaguchi M."/>
            <person name="Sakai K."/>
            <person name="Shibata M."/>
            <person name="Shimokawa T."/>
            <person name="Song J."/>
            <person name="Takazaki Y."/>
            <person name="Terasawa K."/>
            <person name="Tsugane M."/>
            <person name="Tsuji K."/>
            <person name="Ueda S."/>
            <person name="Waki K."/>
            <person name="Yamagata H."/>
            <person name="Yamamoto M."/>
            <person name="Yamamoto S."/>
            <person name="Yamane H."/>
            <person name="Yoshiki S."/>
            <person name="Yoshihara R."/>
            <person name="Yukawa K."/>
            <person name="Zhong H."/>
            <person name="Yano M."/>
            <person name="Yuan Q."/>
            <person name="Ouyang S."/>
            <person name="Liu J."/>
            <person name="Jones K.M."/>
            <person name="Gansberger K."/>
            <person name="Moffat K."/>
            <person name="Hill J."/>
            <person name="Bera J."/>
            <person name="Fadrosh D."/>
            <person name="Jin S."/>
            <person name="Johri S."/>
            <person name="Kim M."/>
            <person name="Overton L."/>
            <person name="Reardon M."/>
            <person name="Tsitrin T."/>
            <person name="Vuong H."/>
            <person name="Weaver B."/>
            <person name="Ciecko A."/>
            <person name="Tallon L."/>
            <person name="Jackson J."/>
            <person name="Pai G."/>
            <person name="Aken S.V."/>
            <person name="Utterback T."/>
            <person name="Reidmuller S."/>
            <person name="Feldblyum T."/>
            <person name="Hsiao J."/>
            <person name="Zismann V."/>
            <person name="Iobst S."/>
            <person name="de Vazeille A.R."/>
            <person name="Buell C.R."/>
            <person name="Ying K."/>
            <person name="Li Y."/>
            <person name="Lu T."/>
            <person name="Huang Y."/>
            <person name="Zhao Q."/>
            <person name="Feng Q."/>
            <person name="Zhang L."/>
            <person name="Zhu J."/>
            <person name="Weng Q."/>
            <person name="Mu J."/>
            <person name="Lu Y."/>
            <person name="Fan D."/>
            <person name="Liu Y."/>
            <person name="Guan J."/>
            <person name="Zhang Y."/>
            <person name="Yu S."/>
            <person name="Liu X."/>
            <person name="Zhang Y."/>
            <person name="Hong G."/>
            <person name="Han B."/>
            <person name="Choisne N."/>
            <person name="Demange N."/>
            <person name="Orjeda G."/>
            <person name="Samain S."/>
            <person name="Cattolico L."/>
            <person name="Pelletier E."/>
            <person name="Couloux A."/>
            <person name="Segurens B."/>
            <person name="Wincker P."/>
            <person name="D'Hont A."/>
            <person name="Scarpelli C."/>
            <person name="Weissenbach J."/>
            <person name="Salanoubat M."/>
            <person name="Quetier F."/>
            <person name="Yu Y."/>
            <person name="Kim H.R."/>
            <person name="Rambo T."/>
            <person name="Currie J."/>
            <person name="Collura K."/>
            <person name="Luo M."/>
            <person name="Yang T."/>
            <person name="Ammiraju J.S.S."/>
            <person name="Engler F."/>
            <person name="Soderlund C."/>
            <person name="Wing R.A."/>
            <person name="Palmer L.E."/>
            <person name="de la Bastide M."/>
            <person name="Spiegel L."/>
            <person name="Nascimento L."/>
            <person name="Zutavern T."/>
            <person name="O'Shaughnessy A."/>
            <person name="Dike S."/>
            <person name="Dedhia N."/>
            <person name="Preston R."/>
            <person name="Balija V."/>
            <person name="McCombie W.R."/>
            <person name="Chow T."/>
            <person name="Chen H."/>
            <person name="Chung M."/>
            <person name="Chen C."/>
            <person name="Shaw J."/>
            <person name="Wu H."/>
            <person name="Hsiao K."/>
            <person name="Chao Y."/>
            <person name="Chu M."/>
            <person name="Cheng C."/>
            <person name="Hour A."/>
            <person name="Lee P."/>
            <person name="Lin S."/>
            <person name="Lin Y."/>
            <person name="Liou J."/>
            <person name="Liu S."/>
            <person name="Hsing Y."/>
            <person name="Raghuvanshi S."/>
            <person name="Mohanty A."/>
            <person name="Bharti A.K."/>
            <person name="Gaur A."/>
            <person name="Gupta V."/>
            <person name="Kumar D."/>
            <person name="Ravi V."/>
            <person name="Vij S."/>
            <person name="Kapur A."/>
            <person name="Khurana P."/>
            <person name="Khurana P."/>
            <person name="Khurana J.P."/>
            <person name="Tyagi A.K."/>
            <person name="Gaikwad K."/>
            <person name="Singh A."/>
            <person name="Dalal V."/>
            <person name="Srivastava S."/>
            <person name="Dixit A."/>
            <person name="Pal A.K."/>
            <person name="Ghazi I.A."/>
            <person name="Yadav M."/>
            <person name="Pandit A."/>
            <person name="Bhargava A."/>
            <person name="Sureshbabu K."/>
            <person name="Batra K."/>
            <person name="Sharma T.R."/>
            <person name="Mohapatra T."/>
            <person name="Singh N.K."/>
            <person name="Messing J."/>
            <person name="Nelson A.B."/>
            <person name="Fuks G."/>
            <person name="Kavchok S."/>
            <person name="Keizer G."/>
            <person name="Linton E."/>
            <person name="Llaca V."/>
            <person name="Song R."/>
            <person name="Tanyolac B."/>
            <person name="Young S."/>
            <person name="Ho-Il K."/>
            <person name="Hahn J.H."/>
            <person name="Sangsakoo G."/>
            <person name="Vanavichit A."/>
            <person name="de Mattos Luiz.A.T."/>
            <person name="Zimmer P.D."/>
            <person name="Malone G."/>
            <person name="Dellagostin O."/>
            <person name="de Oliveira A.C."/>
            <person name="Bevan M."/>
            <person name="Bancroft I."/>
            <person name="Minx P."/>
            <person name="Cordum H."/>
            <person name="Wilson R."/>
            <person name="Cheng Z."/>
            <person name="Jin W."/>
            <person name="Jiang J."/>
            <person name="Leong S.A."/>
            <person name="Iwama H."/>
            <person name="Gojobori T."/>
            <person name="Itoh T."/>
            <person name="Niimura Y."/>
            <person name="Fujii Y."/>
            <person name="Habara T."/>
            <person name="Sakai H."/>
            <person name="Sato Y."/>
            <person name="Wilson G."/>
            <person name="Kumar K."/>
            <person name="McCouch S."/>
            <person name="Juretic N."/>
            <person name="Hoen D."/>
            <person name="Wright S."/>
            <person name="Bruskiewich R."/>
            <person name="Bureau T."/>
            <person name="Miyao A."/>
            <person name="Hirochika H."/>
            <person name="Nishikawa T."/>
            <person name="Kadowaki K."/>
            <person name="Sugiura M."/>
            <person name="Burr B."/>
            <person name="Sasaki T."/>
        </authorList>
    </citation>
    <scope>NUCLEOTIDE SEQUENCE [LARGE SCALE GENOMIC DNA]</scope>
    <source>
        <strain evidence="3">cv. Nipponbare</strain>
    </source>
</reference>
<dbReference type="AlphaFoldDB" id="A0A0P0W4P9"/>
<accession>A0A0P0W4P9</accession>
<feature type="compositionally biased region" description="Basic residues" evidence="1">
    <location>
        <begin position="151"/>
        <end position="161"/>
    </location>
</feature>
<feature type="compositionally biased region" description="Basic residues" evidence="1">
    <location>
        <begin position="13"/>
        <end position="23"/>
    </location>
</feature>
<reference evidence="2 3" key="2">
    <citation type="journal article" date="2013" name="Plant Cell Physiol.">
        <title>Rice Annotation Project Database (RAP-DB): an integrative and interactive database for rice genomics.</title>
        <authorList>
            <person name="Sakai H."/>
            <person name="Lee S.S."/>
            <person name="Tanaka T."/>
            <person name="Numa H."/>
            <person name="Kim J."/>
            <person name="Kawahara Y."/>
            <person name="Wakimoto H."/>
            <person name="Yang C.C."/>
            <person name="Iwamoto M."/>
            <person name="Abe T."/>
            <person name="Yamada Y."/>
            <person name="Muto A."/>
            <person name="Inokuchi H."/>
            <person name="Ikemura T."/>
            <person name="Matsumoto T."/>
            <person name="Sasaki T."/>
            <person name="Itoh T."/>
        </authorList>
    </citation>
    <scope>NUCLEOTIDE SEQUENCE [LARGE SCALE GENOMIC DNA]</scope>
    <source>
        <strain evidence="3">cv. Nipponbare</strain>
    </source>
</reference>
<gene>
    <name evidence="2" type="ordered locus">Os03g0813100</name>
    <name evidence="2" type="ORF">OSNPB_030813100</name>
</gene>
<evidence type="ECO:0000256" key="1">
    <source>
        <dbReference type="SAM" id="MobiDB-lite"/>
    </source>
</evidence>
<organism evidence="2 3">
    <name type="scientific">Oryza sativa subsp. japonica</name>
    <name type="common">Rice</name>
    <dbReference type="NCBI Taxonomy" id="39947"/>
    <lineage>
        <taxon>Eukaryota</taxon>
        <taxon>Viridiplantae</taxon>
        <taxon>Streptophyta</taxon>
        <taxon>Embryophyta</taxon>
        <taxon>Tracheophyta</taxon>
        <taxon>Spermatophyta</taxon>
        <taxon>Magnoliopsida</taxon>
        <taxon>Liliopsida</taxon>
        <taxon>Poales</taxon>
        <taxon>Poaceae</taxon>
        <taxon>BOP clade</taxon>
        <taxon>Oryzoideae</taxon>
        <taxon>Oryzeae</taxon>
        <taxon>Oryzinae</taxon>
        <taxon>Oryza</taxon>
        <taxon>Oryza sativa</taxon>
    </lineage>
</organism>
<feature type="compositionally biased region" description="Basic and acidic residues" evidence="1">
    <location>
        <begin position="29"/>
        <end position="42"/>
    </location>
</feature>
<feature type="region of interest" description="Disordered" evidence="1">
    <location>
        <begin position="129"/>
        <end position="172"/>
    </location>
</feature>
<sequence length="172" mass="19173">MLGDDGEDFLVARGRRQRKHKRGVSSASMEERLRSARRESTLRTRNSWRSTSPRWRLLALQGPVVLSRAEPPTHGLFARSLALFADLHGVRGGEELDRKARKMQRLPPCRILSQELDVLVELDRAGGPARTDQATARMAQPVGGSGGGGAWRRRRRSRGHRPTTSASLDYVA</sequence>
<dbReference type="PaxDb" id="39947-A0A0P0W4P9"/>
<proteinExistence type="predicted"/>
<reference evidence="2 3" key="3">
    <citation type="journal article" date="2013" name="Rice">
        <title>Improvement of the Oryza sativa Nipponbare reference genome using next generation sequence and optical map data.</title>
        <authorList>
            <person name="Kawahara Y."/>
            <person name="de la Bastide M."/>
            <person name="Hamilton J.P."/>
            <person name="Kanamori H."/>
            <person name="McCombie W.R."/>
            <person name="Ouyang S."/>
            <person name="Schwartz D.C."/>
            <person name="Tanaka T."/>
            <person name="Wu J."/>
            <person name="Zhou S."/>
            <person name="Childs K.L."/>
            <person name="Davidson R.M."/>
            <person name="Lin H."/>
            <person name="Quesada-Ocampo L."/>
            <person name="Vaillancourt B."/>
            <person name="Sakai H."/>
            <person name="Lee S.S."/>
            <person name="Kim J."/>
            <person name="Numa H."/>
            <person name="Itoh T."/>
            <person name="Buell C.R."/>
            <person name="Matsumoto T."/>
        </authorList>
    </citation>
    <scope>NUCLEOTIDE SEQUENCE [LARGE SCALE GENOMIC DNA]</scope>
    <source>
        <strain evidence="3">cv. Nipponbare</strain>
    </source>
</reference>
<feature type="region of interest" description="Disordered" evidence="1">
    <location>
        <begin position="1"/>
        <end position="46"/>
    </location>
</feature>
<dbReference type="EMBL" id="AP014959">
    <property type="protein sequence ID" value="BAS87018.1"/>
    <property type="molecule type" value="Genomic_DNA"/>
</dbReference>
<protein>
    <submittedName>
        <fullName evidence="2">Os03g0813100 protein</fullName>
    </submittedName>
</protein>
<evidence type="ECO:0000313" key="3">
    <source>
        <dbReference type="Proteomes" id="UP000059680"/>
    </source>
</evidence>
<dbReference type="InParanoid" id="A0A0P0W4P9"/>
<dbReference type="Proteomes" id="UP000059680">
    <property type="component" value="Chromosome 3"/>
</dbReference>
<keyword evidence="3" id="KW-1185">Reference proteome</keyword>
<feature type="compositionally biased region" description="Polar residues" evidence="1">
    <location>
        <begin position="162"/>
        <end position="172"/>
    </location>
</feature>
<name>A0A0P0W4P9_ORYSJ</name>
<evidence type="ECO:0000313" key="2">
    <source>
        <dbReference type="EMBL" id="BAS87018.1"/>
    </source>
</evidence>